<comment type="caution">
    <text evidence="3">The sequence shown here is derived from an EMBL/GenBank/DDBJ whole genome shotgun (WGS) entry which is preliminary data.</text>
</comment>
<dbReference type="GO" id="GO:0016757">
    <property type="term" value="F:glycosyltransferase activity"/>
    <property type="evidence" value="ECO:0007669"/>
    <property type="project" value="UniProtKB-KW"/>
</dbReference>
<keyword evidence="1" id="KW-0808">Transferase</keyword>
<reference evidence="3 4" key="1">
    <citation type="submission" date="2024-11" db="EMBL/GenBank/DDBJ databases">
        <title>Chromosome-level genome assembly of the freshwater bivalve Anodonta woodiana.</title>
        <authorList>
            <person name="Chen X."/>
        </authorList>
    </citation>
    <scope>NUCLEOTIDE SEQUENCE [LARGE SCALE GENOMIC DNA]</scope>
    <source>
        <strain evidence="3">MN2024</strain>
        <tissue evidence="3">Gills</tissue>
    </source>
</reference>
<feature type="domain" description="Glycosyl transferase family 1" evidence="2">
    <location>
        <begin position="211"/>
        <end position="307"/>
    </location>
</feature>
<gene>
    <name evidence="3" type="ORF">ACJMK2_012760</name>
</gene>
<evidence type="ECO:0000313" key="3">
    <source>
        <dbReference type="EMBL" id="KAL3858154.1"/>
    </source>
</evidence>
<evidence type="ECO:0000259" key="2">
    <source>
        <dbReference type="Pfam" id="PF00534"/>
    </source>
</evidence>
<keyword evidence="4" id="KW-1185">Reference proteome</keyword>
<accession>A0ABD3V986</accession>
<dbReference type="InterPro" id="IPR052622">
    <property type="entry name" value="Glycosyltransferase_G1"/>
</dbReference>
<keyword evidence="1" id="KW-0328">Glycosyltransferase</keyword>
<dbReference type="Pfam" id="PF00534">
    <property type="entry name" value="Glycos_transf_1"/>
    <property type="match status" value="1"/>
</dbReference>
<dbReference type="PANTHER" id="PTHR46660:SF2">
    <property type="entry name" value="GLYCOSYLTRANSFERASE 1 DOMAIN-CONTAINING PROTEIN 1"/>
    <property type="match status" value="1"/>
</dbReference>
<dbReference type="AlphaFoldDB" id="A0ABD3V986"/>
<name>A0ABD3V986_SINWO</name>
<proteinExistence type="predicted"/>
<dbReference type="PANTHER" id="PTHR46660">
    <property type="match status" value="1"/>
</dbReference>
<dbReference type="InterPro" id="IPR001296">
    <property type="entry name" value="Glyco_trans_1"/>
</dbReference>
<dbReference type="SUPFAM" id="SSF53756">
    <property type="entry name" value="UDP-Glycosyltransferase/glycogen phosphorylase"/>
    <property type="match status" value="1"/>
</dbReference>
<evidence type="ECO:0000313" key="4">
    <source>
        <dbReference type="Proteomes" id="UP001634394"/>
    </source>
</evidence>
<sequence length="337" mass="37936">MKQYIVSGSCLILLSHLEHQNIQCFLHVPEDFSDLQHFQTFLDEKKIGLVIGIHAYKSGILLKDCQTPFLLVIGGTDVNELYKDPERFAVMSETLHRAKYTVVFSKYLQDRVLYLWSHLITCNTCFKPTDRCLCQYLISNNFPLPGPSEDLKIFLLVGGIREVKDPLYLVRQFSDICVFDCKRNNYEFLRGTVLVGCGGVLEGHCFGGLPRVLYIPGLSLGDTHAAIKGSSVLVNSSLSEGMPIAILEAMMLGTPVLARRIPGNETVVKDGHTGLLFESPQDFVKKAEQLLEDEVLRCSLQAKASEYVKSEHCMEKEAKMYLNFLEEMDEAQSLEAR</sequence>
<evidence type="ECO:0000256" key="1">
    <source>
        <dbReference type="ARBA" id="ARBA00022676"/>
    </source>
</evidence>
<dbReference type="EMBL" id="JBJQND010000013">
    <property type="protein sequence ID" value="KAL3858154.1"/>
    <property type="molecule type" value="Genomic_DNA"/>
</dbReference>
<dbReference type="Proteomes" id="UP001634394">
    <property type="component" value="Unassembled WGS sequence"/>
</dbReference>
<dbReference type="Gene3D" id="3.40.50.2000">
    <property type="entry name" value="Glycogen Phosphorylase B"/>
    <property type="match status" value="2"/>
</dbReference>
<protein>
    <recommendedName>
        <fullName evidence="2">Glycosyl transferase family 1 domain-containing protein</fullName>
    </recommendedName>
</protein>
<organism evidence="3 4">
    <name type="scientific">Sinanodonta woodiana</name>
    <name type="common">Chinese pond mussel</name>
    <name type="synonym">Anodonta woodiana</name>
    <dbReference type="NCBI Taxonomy" id="1069815"/>
    <lineage>
        <taxon>Eukaryota</taxon>
        <taxon>Metazoa</taxon>
        <taxon>Spiralia</taxon>
        <taxon>Lophotrochozoa</taxon>
        <taxon>Mollusca</taxon>
        <taxon>Bivalvia</taxon>
        <taxon>Autobranchia</taxon>
        <taxon>Heteroconchia</taxon>
        <taxon>Palaeoheterodonta</taxon>
        <taxon>Unionida</taxon>
        <taxon>Unionoidea</taxon>
        <taxon>Unionidae</taxon>
        <taxon>Unioninae</taxon>
        <taxon>Sinanodonta</taxon>
    </lineage>
</organism>
<dbReference type="CDD" id="cd03801">
    <property type="entry name" value="GT4_PimA-like"/>
    <property type="match status" value="1"/>
</dbReference>